<dbReference type="InterPro" id="IPR016171">
    <property type="entry name" value="Vanillyl_alc_oxidase_C-sub2"/>
</dbReference>
<evidence type="ECO:0000256" key="4">
    <source>
        <dbReference type="ARBA" id="ARBA00022827"/>
    </source>
</evidence>
<accession>B1ZVN4</accession>
<dbReference type="InterPro" id="IPR006094">
    <property type="entry name" value="Oxid_FAD_bind_N"/>
</dbReference>
<name>B1ZVN4_OPITP</name>
<evidence type="ECO:0000256" key="6">
    <source>
        <dbReference type="ARBA" id="ARBA00023004"/>
    </source>
</evidence>
<evidence type="ECO:0000256" key="1">
    <source>
        <dbReference type="ARBA" id="ARBA00001974"/>
    </source>
</evidence>
<keyword evidence="6" id="KW-0408">Iron</keyword>
<dbReference type="GO" id="GO:0046872">
    <property type="term" value="F:metal ion binding"/>
    <property type="evidence" value="ECO:0007669"/>
    <property type="project" value="UniProtKB-KW"/>
</dbReference>
<dbReference type="GO" id="GO:0051536">
    <property type="term" value="F:iron-sulfur cluster binding"/>
    <property type="evidence" value="ECO:0007669"/>
    <property type="project" value="UniProtKB-KW"/>
</dbReference>
<dbReference type="AlphaFoldDB" id="B1ZVN4"/>
<evidence type="ECO:0000256" key="5">
    <source>
        <dbReference type="ARBA" id="ARBA00023002"/>
    </source>
</evidence>
<feature type="domain" description="FAD-binding PCMH-type" evidence="8">
    <location>
        <begin position="35"/>
        <end position="276"/>
    </location>
</feature>
<evidence type="ECO:0000256" key="2">
    <source>
        <dbReference type="ARBA" id="ARBA00022630"/>
    </source>
</evidence>
<proteinExistence type="predicted"/>
<dbReference type="eggNOG" id="COG0247">
    <property type="taxonomic scope" value="Bacteria"/>
</dbReference>
<dbReference type="PROSITE" id="PS00198">
    <property type="entry name" value="4FE4S_FER_1"/>
    <property type="match status" value="1"/>
</dbReference>
<dbReference type="SUPFAM" id="SSF56176">
    <property type="entry name" value="FAD-binding/transporter-associated domain-like"/>
    <property type="match status" value="1"/>
</dbReference>
<dbReference type="Gene3D" id="1.10.45.10">
    <property type="entry name" value="Vanillyl-alcohol Oxidase, Chain A, domain 4"/>
    <property type="match status" value="1"/>
</dbReference>
<sequence length="1011" mass="110604">MPSPADFARLAREFAGELHTGRTMRLLYATDASEYQELPAAVALPRTDADVRALVRFANEHRLGLIPRAAGTSLAGQVVGSGIVVDLGRHFSRIVAIDAAGRRARVQPGVVRNELNLALHPHGLLFGPETSTASRAMIGGMVGNNSCGSNSLVYGSVRDHLVSARGFLSDGSEVTFGPLTPVEFAAKCAAPDSLETRIYRRVGELLGRAKNRRLIREHFPKAEVVRRNTGYALDALADCAVFDPASPRPFNLCRLLAGSEGTLFLGVEFELDCDPLPPPGALMCAHFASVQEALRAMLHALRHRPSAAELIDRHVLECTKENLEQARNRFFVQGDPGAILVVEIRRDTRADIEAELAGLESELCAAGLGYAFPVLWGDDVQRVWELRRAGQGIMSNVAGDAKPRENVEDTAVAPADLPDYLREFDELLRGKYGLDCVYYGHAGAGEVHTRPLFNLKTPEGVKLFRSVAADVAALVKKYRGSLSGEHGDGRLRGEFVRFMVGDDCYALMREVKAVFDPAGVLNPGKIIDAPPMDTSLRHGPGEPAPEYETIFDFSAAGGVLRAAEKCNGSADCRKSHLMGGTMCPSYMATRNERDTTRARANMLRHMLTHPRDPAQPWDSDEIAEVMELCISCKGCKSECPSNVDLTRLKAEWQQHYHDARGVKWRTRLVANFSRIMRLAAFAPGLHNTLVTQPVLSRWLKRLVGFAPERSLPELPPMTLRHWYARNLPHPSEDRRRESSATSPALERKSVTGVTKFRGVEARRSVGGSGRRVWLFCDEFTNYQDAAIGIKAVQVLRRLGYEVVIPDHVDSGRAQFSKGFVRAARQLAIRNVELLAPLVSADSPLIGIEPSAILGFRDEYPDLVPAALREAAKRLARHALLFEEFIAREAEAGRIACEAFTTAARTVLLHVHCHQKALSSLTPAMAALQLPANYRVRTIPSGCCGMAGAFGYEQEHFALSQQIGELVLFPAVRAAASDTIIAAAGTSCRHQIRDGTGRHALHPAEILFDALA</sequence>
<dbReference type="InterPro" id="IPR016164">
    <property type="entry name" value="FAD-linked_Oxase-like_C"/>
</dbReference>
<organism evidence="9 10">
    <name type="scientific">Opitutus terrae (strain DSM 11246 / JCM 15787 / PB90-1)</name>
    <dbReference type="NCBI Taxonomy" id="452637"/>
    <lineage>
        <taxon>Bacteria</taxon>
        <taxon>Pseudomonadati</taxon>
        <taxon>Verrucomicrobiota</taxon>
        <taxon>Opitutia</taxon>
        <taxon>Opitutales</taxon>
        <taxon>Opitutaceae</taxon>
        <taxon>Opitutus</taxon>
    </lineage>
</organism>
<dbReference type="SUPFAM" id="SSF46548">
    <property type="entry name" value="alpha-helical ferredoxin"/>
    <property type="match status" value="1"/>
</dbReference>
<dbReference type="PROSITE" id="PS51387">
    <property type="entry name" value="FAD_PCMH"/>
    <property type="match status" value="1"/>
</dbReference>
<gene>
    <name evidence="9" type="ordered locus">Oter_0843</name>
</gene>
<dbReference type="GO" id="GO:1903457">
    <property type="term" value="P:lactate catabolic process"/>
    <property type="evidence" value="ECO:0007669"/>
    <property type="project" value="TreeGrafter"/>
</dbReference>
<dbReference type="Gene3D" id="3.30.465.10">
    <property type="match status" value="1"/>
</dbReference>
<dbReference type="InterPro" id="IPR016169">
    <property type="entry name" value="FAD-bd_PCMH_sub2"/>
</dbReference>
<evidence type="ECO:0000313" key="10">
    <source>
        <dbReference type="Proteomes" id="UP000007013"/>
    </source>
</evidence>
<dbReference type="HOGENOM" id="CLU_010756_0_0_0"/>
<comment type="cofactor">
    <cofactor evidence="1">
        <name>FAD</name>
        <dbReference type="ChEBI" id="CHEBI:57692"/>
    </cofactor>
</comment>
<dbReference type="STRING" id="452637.Oter_0843"/>
<evidence type="ECO:0000259" key="8">
    <source>
        <dbReference type="PROSITE" id="PS51387"/>
    </source>
</evidence>
<keyword evidence="7" id="KW-0411">Iron-sulfur</keyword>
<keyword evidence="3" id="KW-0479">Metal-binding</keyword>
<dbReference type="InterPro" id="IPR017900">
    <property type="entry name" value="4Fe4S_Fe_S_CS"/>
</dbReference>
<keyword evidence="10" id="KW-1185">Reference proteome</keyword>
<keyword evidence="2" id="KW-0285">Flavoprotein</keyword>
<dbReference type="Proteomes" id="UP000007013">
    <property type="component" value="Chromosome"/>
</dbReference>
<dbReference type="PANTHER" id="PTHR11748">
    <property type="entry name" value="D-LACTATE DEHYDROGENASE"/>
    <property type="match status" value="1"/>
</dbReference>
<dbReference type="RefSeq" id="WP_012373669.1">
    <property type="nucleotide sequence ID" value="NC_010571.1"/>
</dbReference>
<keyword evidence="5" id="KW-0560">Oxidoreductase</keyword>
<dbReference type="eggNOG" id="COG0277">
    <property type="taxonomic scope" value="Bacteria"/>
</dbReference>
<reference evidence="9 10" key="1">
    <citation type="journal article" date="2011" name="J. Bacteriol.">
        <title>Genome sequence of the verrucomicrobium Opitutus terrae PB90-1, an abundant inhabitant of rice paddy soil ecosystems.</title>
        <authorList>
            <person name="van Passel M.W."/>
            <person name="Kant R."/>
            <person name="Palva A."/>
            <person name="Copeland A."/>
            <person name="Lucas S."/>
            <person name="Lapidus A."/>
            <person name="Glavina del Rio T."/>
            <person name="Pitluck S."/>
            <person name="Goltsman E."/>
            <person name="Clum A."/>
            <person name="Sun H."/>
            <person name="Schmutz J."/>
            <person name="Larimer F.W."/>
            <person name="Land M.L."/>
            <person name="Hauser L."/>
            <person name="Kyrpides N."/>
            <person name="Mikhailova N."/>
            <person name="Richardson P.P."/>
            <person name="Janssen P.H."/>
            <person name="de Vos W.M."/>
            <person name="Smidt H."/>
        </authorList>
    </citation>
    <scope>NUCLEOTIDE SEQUENCE [LARGE SCALE GENOMIC DNA]</scope>
    <source>
        <strain evidence="10">DSM 11246 / JCM 15787 / PB90-1</strain>
    </source>
</reference>
<evidence type="ECO:0000313" key="9">
    <source>
        <dbReference type="EMBL" id="ACB74131.1"/>
    </source>
</evidence>
<dbReference type="InterPro" id="IPR036318">
    <property type="entry name" value="FAD-bd_PCMH-like_sf"/>
</dbReference>
<dbReference type="InterPro" id="IPR004113">
    <property type="entry name" value="FAD-bd_oxidored_4_C"/>
</dbReference>
<dbReference type="PANTHER" id="PTHR11748:SF119">
    <property type="entry name" value="D-2-HYDROXYGLUTARATE DEHYDROGENASE"/>
    <property type="match status" value="1"/>
</dbReference>
<dbReference type="Gene3D" id="3.30.70.2190">
    <property type="match status" value="1"/>
</dbReference>
<dbReference type="GO" id="GO:0004458">
    <property type="term" value="F:D-lactate dehydrogenase (cytochrome) activity"/>
    <property type="evidence" value="ECO:0007669"/>
    <property type="project" value="TreeGrafter"/>
</dbReference>
<dbReference type="Pfam" id="PF02913">
    <property type="entry name" value="FAD-oxidase_C"/>
    <property type="match status" value="1"/>
</dbReference>
<dbReference type="SUPFAM" id="SSF55103">
    <property type="entry name" value="FAD-linked oxidases, C-terminal domain"/>
    <property type="match status" value="1"/>
</dbReference>
<dbReference type="Pfam" id="PF13534">
    <property type="entry name" value="Fer4_17"/>
    <property type="match status" value="1"/>
</dbReference>
<dbReference type="GO" id="GO:0071949">
    <property type="term" value="F:FAD binding"/>
    <property type="evidence" value="ECO:0007669"/>
    <property type="project" value="InterPro"/>
</dbReference>
<evidence type="ECO:0000256" key="3">
    <source>
        <dbReference type="ARBA" id="ARBA00022723"/>
    </source>
</evidence>
<dbReference type="InterPro" id="IPR016166">
    <property type="entry name" value="FAD-bd_PCMH"/>
</dbReference>
<evidence type="ECO:0000256" key="7">
    <source>
        <dbReference type="ARBA" id="ARBA00023014"/>
    </source>
</evidence>
<protein>
    <submittedName>
        <fullName evidence="9">FAD linked oxidase domain protein</fullName>
    </submittedName>
</protein>
<dbReference type="EMBL" id="CP001032">
    <property type="protein sequence ID" value="ACB74131.1"/>
    <property type="molecule type" value="Genomic_DNA"/>
</dbReference>
<dbReference type="Pfam" id="PF01565">
    <property type="entry name" value="FAD_binding_4"/>
    <property type="match status" value="1"/>
</dbReference>
<keyword evidence="4" id="KW-0274">FAD</keyword>
<dbReference type="Gene3D" id="3.30.70.2740">
    <property type="match status" value="1"/>
</dbReference>
<dbReference type="GO" id="GO:0008720">
    <property type="term" value="F:D-lactate dehydrogenase (NAD+) activity"/>
    <property type="evidence" value="ECO:0007669"/>
    <property type="project" value="TreeGrafter"/>
</dbReference>
<dbReference type="KEGG" id="ote:Oter_0843"/>